<evidence type="ECO:0000313" key="7">
    <source>
        <dbReference type="EMBL" id="QJD84651.1"/>
    </source>
</evidence>
<dbReference type="PANTHER" id="PTHR43649:SF31">
    <property type="entry name" value="SN-GLYCEROL-3-PHOSPHATE-BINDING PERIPLASMIC PROTEIN UGPB"/>
    <property type="match status" value="1"/>
</dbReference>
<evidence type="ECO:0000256" key="6">
    <source>
        <dbReference type="SAM" id="SignalP"/>
    </source>
</evidence>
<dbReference type="AlphaFoldDB" id="A0A7Z2ZLU4"/>
<dbReference type="PROSITE" id="PS51257">
    <property type="entry name" value="PROKAR_LIPOPROTEIN"/>
    <property type="match status" value="1"/>
</dbReference>
<evidence type="ECO:0000313" key="8">
    <source>
        <dbReference type="Proteomes" id="UP000502248"/>
    </source>
</evidence>
<feature type="compositionally biased region" description="Low complexity" evidence="5">
    <location>
        <begin position="31"/>
        <end position="48"/>
    </location>
</feature>
<dbReference type="InterPro" id="IPR006059">
    <property type="entry name" value="SBP"/>
</dbReference>
<dbReference type="CDD" id="cd13585">
    <property type="entry name" value="PBP2_TMBP_like"/>
    <property type="match status" value="1"/>
</dbReference>
<dbReference type="RefSeq" id="WP_169280932.1">
    <property type="nucleotide sequence ID" value="NZ_CP051680.1"/>
</dbReference>
<dbReference type="Gene3D" id="3.40.190.10">
    <property type="entry name" value="Periplasmic binding protein-like II"/>
    <property type="match status" value="1"/>
</dbReference>
<evidence type="ECO:0000256" key="4">
    <source>
        <dbReference type="ARBA" id="ARBA00022729"/>
    </source>
</evidence>
<feature type="region of interest" description="Disordered" evidence="5">
    <location>
        <begin position="26"/>
        <end position="61"/>
    </location>
</feature>
<feature type="chain" id="PRO_5039512303" evidence="6">
    <location>
        <begin position="24"/>
        <end position="462"/>
    </location>
</feature>
<accession>A0A7Z2ZLU4</accession>
<feature type="signal peptide" evidence="6">
    <location>
        <begin position="1"/>
        <end position="23"/>
    </location>
</feature>
<reference evidence="7 8" key="1">
    <citation type="submission" date="2020-04" db="EMBL/GenBank/DDBJ databases">
        <title>Genome sequencing of novel species.</title>
        <authorList>
            <person name="Heo J."/>
            <person name="Kim S.-J."/>
            <person name="Kim J.-S."/>
            <person name="Hong S.-B."/>
            <person name="Kwon S.-W."/>
        </authorList>
    </citation>
    <scope>NUCLEOTIDE SEQUENCE [LARGE SCALE GENOMIC DNA]</scope>
    <source>
        <strain evidence="7 8">MFER-1</strain>
    </source>
</reference>
<comment type="similarity">
    <text evidence="2">Belongs to the bacterial solute-binding protein 1 family.</text>
</comment>
<dbReference type="Proteomes" id="UP000502248">
    <property type="component" value="Chromosome"/>
</dbReference>
<comment type="subcellular location">
    <subcellularLocation>
        <location evidence="1">Cell envelope</location>
    </subcellularLocation>
</comment>
<keyword evidence="8" id="KW-1185">Reference proteome</keyword>
<evidence type="ECO:0000256" key="5">
    <source>
        <dbReference type="SAM" id="MobiDB-lite"/>
    </source>
</evidence>
<evidence type="ECO:0000256" key="2">
    <source>
        <dbReference type="ARBA" id="ARBA00008520"/>
    </source>
</evidence>
<protein>
    <submittedName>
        <fullName evidence="7">Sugar ABC transporter substrate-binding protein</fullName>
    </submittedName>
</protein>
<evidence type="ECO:0000256" key="1">
    <source>
        <dbReference type="ARBA" id="ARBA00004196"/>
    </source>
</evidence>
<dbReference type="GO" id="GO:0030313">
    <property type="term" value="C:cell envelope"/>
    <property type="evidence" value="ECO:0007669"/>
    <property type="project" value="UniProtKB-SubCell"/>
</dbReference>
<organism evidence="7 8">
    <name type="scientific">Cohnella herbarum</name>
    <dbReference type="NCBI Taxonomy" id="2728023"/>
    <lineage>
        <taxon>Bacteria</taxon>
        <taxon>Bacillati</taxon>
        <taxon>Bacillota</taxon>
        <taxon>Bacilli</taxon>
        <taxon>Bacillales</taxon>
        <taxon>Paenibacillaceae</taxon>
        <taxon>Cohnella</taxon>
    </lineage>
</organism>
<dbReference type="SUPFAM" id="SSF53850">
    <property type="entry name" value="Periplasmic binding protein-like II"/>
    <property type="match status" value="1"/>
</dbReference>
<keyword evidence="4 6" id="KW-0732">Signal</keyword>
<dbReference type="PANTHER" id="PTHR43649">
    <property type="entry name" value="ARABINOSE-BINDING PROTEIN-RELATED"/>
    <property type="match status" value="1"/>
</dbReference>
<dbReference type="InterPro" id="IPR050490">
    <property type="entry name" value="Bact_solute-bd_prot1"/>
</dbReference>
<dbReference type="EMBL" id="CP051680">
    <property type="protein sequence ID" value="QJD84651.1"/>
    <property type="molecule type" value="Genomic_DNA"/>
</dbReference>
<name>A0A7Z2ZLU4_9BACL</name>
<evidence type="ECO:0000256" key="3">
    <source>
        <dbReference type="ARBA" id="ARBA00022448"/>
    </source>
</evidence>
<dbReference type="Pfam" id="PF01547">
    <property type="entry name" value="SBP_bac_1"/>
    <property type="match status" value="1"/>
</dbReference>
<keyword evidence="3" id="KW-0813">Transport</keyword>
<sequence>MLKKRKHVMAFVWILLVAMVASGCSGGNGKASPSPSASQPSATASDSPSPSPEQPEESEEPVTIRLLVWGPELWTKTIPEKFKEKYPNLTLQVEKIDGGDNASVLEKLTALSAAGTPADLTWVPGIPGFMKDDLLLDLTPYMDSDPVLSAAQLSDPVKDALSWKGNLVALPRAVDAHVLFVNKDLLAKHGMDMPTKDWTWDDFREMAKKATDAKAGEFGLASGPFNFMTTPQVYAVSNGLAPNLNFMNADWTQSLITDPKVLQAVQWYGDLGWVDGSRPSEAQSGEAGLDANGWGSWLSGKIAFDVMGTWEGNARKQGAQFEWDVVPFPNGSNGSVGYNSISPIGILKGSKHANEAARFLSWLLSEDGQRVLMSDGNIPLTSDSKLWDEVAQTGSWEGKNIREAVQADGWMRTVVGEEKYIPWWGEETGALFKNGGDVSVFQKWGEEFNKAAPALRQEMGLE</sequence>
<dbReference type="KEGG" id="cheb:HH215_16660"/>
<proteinExistence type="inferred from homology"/>
<gene>
    <name evidence="7" type="ORF">HH215_16660</name>
</gene>